<keyword evidence="7" id="KW-0406">Ion transport</keyword>
<dbReference type="Pfam" id="PF00999">
    <property type="entry name" value="Na_H_Exchanger"/>
    <property type="match status" value="1"/>
</dbReference>
<dbReference type="AlphaFoldDB" id="A0A2S1LQP5"/>
<evidence type="ECO:0000256" key="3">
    <source>
        <dbReference type="ARBA" id="ARBA00022449"/>
    </source>
</evidence>
<evidence type="ECO:0000256" key="4">
    <source>
        <dbReference type="ARBA" id="ARBA00022475"/>
    </source>
</evidence>
<dbReference type="GO" id="GO:0015297">
    <property type="term" value="F:antiporter activity"/>
    <property type="evidence" value="ECO:0007669"/>
    <property type="project" value="UniProtKB-KW"/>
</dbReference>
<dbReference type="EMBL" id="CP020919">
    <property type="protein sequence ID" value="AWG26090.1"/>
    <property type="molecule type" value="Genomic_DNA"/>
</dbReference>
<sequence length="417" mass="46591">MGSIPLFSFDIYNFHLVIIGIITLLAATIPNLLNNKNITAPILYVLIGVVLYCFSNNYSSIAVLNNVEVIRKIAEFVVLIALTNAGLKIRKPFIWNTWKYSFWLLVITMPLTIIASAYLSWWFLGFAPAAAILFGSLISPTDPVLASDLQTTKPSKNDSSRTRLALTSEAGINDGLAFPFTFFAIFMASRTMDYTEWFVEWLWIDLIYKLIAGLGIGLLSGWTLYKLIFSLTSKNQQTKITRGILSISLTLIPYGITELFGGYGFVAVFVAASMFSKSEKSSLHMDSLHSFTEEIERIFVALLFVIIGIYMAANAAALWDYHLIITALVIILVIRPISGWIALFHTDLSRFEKFVLSFYGIRGVGSIYYLMFALSVTQFDDAQKLTQLTAVTIIASVFIHGISAATIQKKLDKYDIE</sequence>
<proteinExistence type="predicted"/>
<evidence type="ECO:0000256" key="2">
    <source>
        <dbReference type="ARBA" id="ARBA00022448"/>
    </source>
</evidence>
<dbReference type="GO" id="GO:1902600">
    <property type="term" value="P:proton transmembrane transport"/>
    <property type="evidence" value="ECO:0007669"/>
    <property type="project" value="InterPro"/>
</dbReference>
<feature type="domain" description="Cation/H+ exchanger transmembrane" evidence="10">
    <location>
        <begin position="23"/>
        <end position="407"/>
    </location>
</feature>
<keyword evidence="4" id="KW-1003">Cell membrane</keyword>
<accession>A0A2S1LQP5</accession>
<protein>
    <recommendedName>
        <fullName evidence="10">Cation/H+ exchanger transmembrane domain-containing protein</fullName>
    </recommendedName>
</protein>
<keyword evidence="8 9" id="KW-0472">Membrane</keyword>
<feature type="transmembrane region" description="Helical" evidence="9">
    <location>
        <begin position="206"/>
        <end position="228"/>
    </location>
</feature>
<feature type="transmembrane region" description="Helical" evidence="9">
    <location>
        <begin position="42"/>
        <end position="63"/>
    </location>
</feature>
<evidence type="ECO:0000256" key="6">
    <source>
        <dbReference type="ARBA" id="ARBA00022989"/>
    </source>
</evidence>
<dbReference type="InterPro" id="IPR006153">
    <property type="entry name" value="Cation/H_exchanger_TM"/>
</dbReference>
<feature type="transmembrane region" description="Helical" evidence="9">
    <location>
        <begin position="12"/>
        <end position="33"/>
    </location>
</feature>
<keyword evidence="3" id="KW-0050">Antiport</keyword>
<dbReference type="RefSeq" id="WP_108737628.1">
    <property type="nucleotide sequence ID" value="NZ_CP020919.1"/>
</dbReference>
<evidence type="ECO:0000256" key="7">
    <source>
        <dbReference type="ARBA" id="ARBA00023065"/>
    </source>
</evidence>
<evidence type="ECO:0000256" key="5">
    <source>
        <dbReference type="ARBA" id="ARBA00022692"/>
    </source>
</evidence>
<dbReference type="GO" id="GO:0005886">
    <property type="term" value="C:plasma membrane"/>
    <property type="evidence" value="ECO:0007669"/>
    <property type="project" value="UniProtKB-SubCell"/>
</dbReference>
<dbReference type="Proteomes" id="UP000244677">
    <property type="component" value="Chromosome"/>
</dbReference>
<dbReference type="Gene3D" id="1.20.1530.20">
    <property type="match status" value="1"/>
</dbReference>
<keyword evidence="2" id="KW-0813">Transport</keyword>
<evidence type="ECO:0000256" key="1">
    <source>
        <dbReference type="ARBA" id="ARBA00004651"/>
    </source>
</evidence>
<keyword evidence="12" id="KW-1185">Reference proteome</keyword>
<feature type="transmembrane region" description="Helical" evidence="9">
    <location>
        <begin position="298"/>
        <end position="317"/>
    </location>
</feature>
<dbReference type="PANTHER" id="PTHR32507:SF8">
    <property type="entry name" value="CNH1P"/>
    <property type="match status" value="1"/>
</dbReference>
<keyword evidence="6 9" id="KW-1133">Transmembrane helix</keyword>
<feature type="transmembrane region" description="Helical" evidence="9">
    <location>
        <begin position="323"/>
        <end position="344"/>
    </location>
</feature>
<feature type="transmembrane region" description="Helical" evidence="9">
    <location>
        <begin position="166"/>
        <end position="186"/>
    </location>
</feature>
<evidence type="ECO:0000256" key="8">
    <source>
        <dbReference type="ARBA" id="ARBA00023136"/>
    </source>
</evidence>
<gene>
    <name evidence="11" type="ORF">FK004_13065</name>
</gene>
<dbReference type="KEGG" id="fki:FK004_13065"/>
<evidence type="ECO:0000256" key="9">
    <source>
        <dbReference type="SAM" id="Phobius"/>
    </source>
</evidence>
<feature type="transmembrane region" description="Helical" evidence="9">
    <location>
        <begin position="388"/>
        <end position="407"/>
    </location>
</feature>
<evidence type="ECO:0000313" key="12">
    <source>
        <dbReference type="Proteomes" id="UP000244677"/>
    </source>
</evidence>
<organism evidence="11 12">
    <name type="scientific">Flavobacterium kingsejongi</name>
    <dbReference type="NCBI Taxonomy" id="1678728"/>
    <lineage>
        <taxon>Bacteria</taxon>
        <taxon>Pseudomonadati</taxon>
        <taxon>Bacteroidota</taxon>
        <taxon>Flavobacteriia</taxon>
        <taxon>Flavobacteriales</taxon>
        <taxon>Flavobacteriaceae</taxon>
        <taxon>Flavobacterium</taxon>
    </lineage>
</organism>
<dbReference type="InterPro" id="IPR038770">
    <property type="entry name" value="Na+/solute_symporter_sf"/>
</dbReference>
<evidence type="ECO:0000313" key="11">
    <source>
        <dbReference type="EMBL" id="AWG26090.1"/>
    </source>
</evidence>
<dbReference type="PANTHER" id="PTHR32507">
    <property type="entry name" value="NA(+)/H(+) ANTIPORTER 1"/>
    <property type="match status" value="1"/>
</dbReference>
<feature type="transmembrane region" description="Helical" evidence="9">
    <location>
        <begin position="101"/>
        <end position="119"/>
    </location>
</feature>
<comment type="subcellular location">
    <subcellularLocation>
        <location evidence="1">Cell membrane</location>
        <topology evidence="1">Multi-pass membrane protein</topology>
    </subcellularLocation>
</comment>
<evidence type="ECO:0000259" key="10">
    <source>
        <dbReference type="Pfam" id="PF00999"/>
    </source>
</evidence>
<feature type="transmembrane region" description="Helical" evidence="9">
    <location>
        <begin position="356"/>
        <end position="376"/>
    </location>
</feature>
<feature type="transmembrane region" description="Helical" evidence="9">
    <location>
        <begin position="240"/>
        <end position="256"/>
    </location>
</feature>
<reference evidence="11 12" key="1">
    <citation type="submission" date="2017-04" db="EMBL/GenBank/DDBJ databases">
        <title>Complete genome sequence of Flavobacterium kingsejong AJ004.</title>
        <authorList>
            <person name="Lee P.C."/>
        </authorList>
    </citation>
    <scope>NUCLEOTIDE SEQUENCE [LARGE SCALE GENOMIC DNA]</scope>
    <source>
        <strain evidence="11 12">AJ004</strain>
    </source>
</reference>
<name>A0A2S1LQP5_9FLAO</name>
<keyword evidence="5 9" id="KW-0812">Transmembrane</keyword>
<dbReference type="OrthoDB" id="9810860at2"/>